<dbReference type="OrthoDB" id="9790252at2"/>
<dbReference type="Pfam" id="PF13413">
    <property type="entry name" value="HTH_25"/>
    <property type="match status" value="1"/>
</dbReference>
<dbReference type="Pfam" id="PF13464">
    <property type="entry name" value="RodZ_C"/>
    <property type="match status" value="1"/>
</dbReference>
<name>A0A1I4P9Z8_9GAMM</name>
<dbReference type="InterPro" id="IPR010982">
    <property type="entry name" value="Lambda_DNA-bd_dom_sf"/>
</dbReference>
<dbReference type="GO" id="GO:0003677">
    <property type="term" value="F:DNA binding"/>
    <property type="evidence" value="ECO:0007669"/>
    <property type="project" value="InterPro"/>
</dbReference>
<evidence type="ECO:0000313" key="5">
    <source>
        <dbReference type="Proteomes" id="UP000198519"/>
    </source>
</evidence>
<evidence type="ECO:0000259" key="3">
    <source>
        <dbReference type="Pfam" id="PF13464"/>
    </source>
</evidence>
<evidence type="ECO:0000256" key="1">
    <source>
        <dbReference type="SAM" id="MobiDB-lite"/>
    </source>
</evidence>
<dbReference type="InterPro" id="IPR001387">
    <property type="entry name" value="Cro/C1-type_HTH"/>
</dbReference>
<feature type="domain" description="Cytoskeleton protein RodZ-like C-terminal" evidence="3">
    <location>
        <begin position="271"/>
        <end position="336"/>
    </location>
</feature>
<proteinExistence type="predicted"/>
<reference evidence="5" key="1">
    <citation type="submission" date="2016-10" db="EMBL/GenBank/DDBJ databases">
        <authorList>
            <person name="Varghese N."/>
            <person name="Submissions S."/>
        </authorList>
    </citation>
    <scope>NUCLEOTIDE SEQUENCE [LARGE SCALE GENOMIC DNA]</scope>
    <source>
        <strain evidence="5">CGMCC 1.7061</strain>
    </source>
</reference>
<dbReference type="RefSeq" id="WP_092021807.1">
    <property type="nucleotide sequence ID" value="NZ_FOUE01000002.1"/>
</dbReference>
<dbReference type="PANTHER" id="PTHR34475:SF1">
    <property type="entry name" value="CYTOSKELETON PROTEIN RODZ"/>
    <property type="match status" value="1"/>
</dbReference>
<dbReference type="AlphaFoldDB" id="A0A1I4P9Z8"/>
<evidence type="ECO:0000256" key="2">
    <source>
        <dbReference type="SAM" id="Phobius"/>
    </source>
</evidence>
<keyword evidence="5" id="KW-1185">Reference proteome</keyword>
<dbReference type="Gene3D" id="1.10.260.40">
    <property type="entry name" value="lambda repressor-like DNA-binding domains"/>
    <property type="match status" value="1"/>
</dbReference>
<dbReference type="STRING" id="488535.SAMN04487963_1870"/>
<organism evidence="4 5">
    <name type="scientific">Marinobacter zhejiangensis</name>
    <dbReference type="NCBI Taxonomy" id="488535"/>
    <lineage>
        <taxon>Bacteria</taxon>
        <taxon>Pseudomonadati</taxon>
        <taxon>Pseudomonadota</taxon>
        <taxon>Gammaproteobacteria</taxon>
        <taxon>Pseudomonadales</taxon>
        <taxon>Marinobacteraceae</taxon>
        <taxon>Marinobacter</taxon>
    </lineage>
</organism>
<dbReference type="InterPro" id="IPR050400">
    <property type="entry name" value="Bact_Cytoskel_RodZ"/>
</dbReference>
<dbReference type="PANTHER" id="PTHR34475">
    <property type="match status" value="1"/>
</dbReference>
<keyword evidence="2" id="KW-0472">Membrane</keyword>
<feature type="compositionally biased region" description="Acidic residues" evidence="1">
    <location>
        <begin position="220"/>
        <end position="230"/>
    </location>
</feature>
<evidence type="ECO:0000313" key="4">
    <source>
        <dbReference type="EMBL" id="SFM24183.1"/>
    </source>
</evidence>
<dbReference type="EMBL" id="FOUE01000002">
    <property type="protein sequence ID" value="SFM24183.1"/>
    <property type="molecule type" value="Genomic_DNA"/>
</dbReference>
<gene>
    <name evidence="4" type="ORF">SAMN04487963_1870</name>
</gene>
<protein>
    <submittedName>
        <fullName evidence="4">Cytoskeleton protein RodZ</fullName>
    </submittedName>
</protein>
<dbReference type="Proteomes" id="UP000198519">
    <property type="component" value="Unassembled WGS sequence"/>
</dbReference>
<feature type="region of interest" description="Disordered" evidence="1">
    <location>
        <begin position="148"/>
        <end position="238"/>
    </location>
</feature>
<dbReference type="CDD" id="cd00093">
    <property type="entry name" value="HTH_XRE"/>
    <property type="match status" value="1"/>
</dbReference>
<sequence>MSSEESVQQSPVGLVGGRLRSARESKGLAVADVAKAQHLRSSVIHAIENGNYEQIGSELFLKGYVRTYATQVGLDPGELIGLLDQELEPMRQQQVQAQQENPLITIEQRKRRKKRIARGVFVLLVLGLVGYMGYRLVLPNFQSEGESVQTAAPVSEPASSPDRIDAEGQESAVSVAPSVNPQSDAVVDESQDMNEAARPAVDDGAGEQEIVEERASAGGEDGDAATEEVAAEQGSQNDAVANSADGFEPVAEPPVADEPAVMATPGRLQATFVADCWVSVTDANGKTLVSSLRRAGGSFDVTGEPPLKVVVGAVDALGTLTFEGESVDLSSYRVVNNRVQLTLQ</sequence>
<dbReference type="SUPFAM" id="SSF47413">
    <property type="entry name" value="lambda repressor-like DNA-binding domains"/>
    <property type="match status" value="1"/>
</dbReference>
<keyword evidence="2" id="KW-0812">Transmembrane</keyword>
<accession>A0A1I4P9Z8</accession>
<feature type="transmembrane region" description="Helical" evidence="2">
    <location>
        <begin position="116"/>
        <end position="134"/>
    </location>
</feature>
<dbReference type="InterPro" id="IPR025194">
    <property type="entry name" value="RodZ-like_C"/>
</dbReference>
<keyword evidence="2" id="KW-1133">Transmembrane helix</keyword>